<evidence type="ECO:0000259" key="2">
    <source>
        <dbReference type="Pfam" id="PF13598"/>
    </source>
</evidence>
<feature type="signal peptide" evidence="1">
    <location>
        <begin position="1"/>
        <end position="17"/>
    </location>
</feature>
<gene>
    <name evidence="4" type="ORF">C8N30_1850</name>
</gene>
<dbReference type="PANTHER" id="PTHR31005">
    <property type="entry name" value="DUF4139 DOMAIN-CONTAINING PROTEIN"/>
    <property type="match status" value="1"/>
</dbReference>
<proteinExistence type="predicted"/>
<dbReference type="Pfam" id="PF13600">
    <property type="entry name" value="DUF4140"/>
    <property type="match status" value="1"/>
</dbReference>
<dbReference type="Proteomes" id="UP000284407">
    <property type="component" value="Unassembled WGS sequence"/>
</dbReference>
<dbReference type="InterPro" id="IPR025554">
    <property type="entry name" value="DUF4140"/>
</dbReference>
<keyword evidence="5" id="KW-1185">Reference proteome</keyword>
<dbReference type="NCBIfam" id="TIGR02231">
    <property type="entry name" value="mucoidy inhibitor MuiA family protein"/>
    <property type="match status" value="1"/>
</dbReference>
<dbReference type="AlphaFoldDB" id="A0A420DSM5"/>
<sequence>MRLLTLALAALPLPVLAETFTVSSAPTAVTVYGGFALVTRDVTVEVGVGAHELILPDLPQWVNAGSLRVSLEGAILSGTRLRNDALPPQKDKDSAEVTAAKDRIETAERALTYLDDRAQDAGLAVQAAQARLTFLQGLSSSGTLPSTPEELAGLGEMIEGQTLEATAAQISALRRVRDITDARPDLESALEDARTALVALTPPEEPKTLLALSIAADQAGPVIASISYPAQASWQPTYDILLTRGNDAHMTLRRAALIYQSTGENWQDVILTLSTLAPSGQVMPSEIYPPLLQYGDPQESAKLQRNQSGLTADALAAPVMINETMRPQPNFDGPGVTYTLPNTISVARDAEGARVELDALDFDARVFARAVPSRDTTAFLMAEATNTTREPLLAADSAQVFVDGALVGQSNFAPVPAGGTFAQAFGPIEDLRLTRAVLEKSEGDRGFINRNNAQVQDVRLSVENLGSESWNVELLEGVPYSEQDDLQIEWNAEPRASETDVEDRRGLTQWNFTLPANATQEVTITQTVRWPEGMVLR</sequence>
<dbReference type="InterPro" id="IPR011935">
    <property type="entry name" value="CHP02231"/>
</dbReference>
<dbReference type="EMBL" id="RAQK01000001">
    <property type="protein sequence ID" value="RKE97255.1"/>
    <property type="molecule type" value="Genomic_DNA"/>
</dbReference>
<dbReference type="RefSeq" id="WP_025064180.1">
    <property type="nucleotide sequence ID" value="NZ_RAQK01000001.1"/>
</dbReference>
<comment type="caution">
    <text evidence="4">The sequence shown here is derived from an EMBL/GenBank/DDBJ whole genome shotgun (WGS) entry which is preliminary data.</text>
</comment>
<evidence type="ECO:0000256" key="1">
    <source>
        <dbReference type="SAM" id="SignalP"/>
    </source>
</evidence>
<keyword evidence="1" id="KW-0732">Signal</keyword>
<feature type="domain" description="DUF4139" evidence="2">
    <location>
        <begin position="230"/>
        <end position="532"/>
    </location>
</feature>
<evidence type="ECO:0000259" key="3">
    <source>
        <dbReference type="Pfam" id="PF13600"/>
    </source>
</evidence>
<organism evidence="4 5">
    <name type="scientific">Sulfitobacter guttiformis</name>
    <dbReference type="NCBI Taxonomy" id="74349"/>
    <lineage>
        <taxon>Bacteria</taxon>
        <taxon>Pseudomonadati</taxon>
        <taxon>Pseudomonadota</taxon>
        <taxon>Alphaproteobacteria</taxon>
        <taxon>Rhodobacterales</taxon>
        <taxon>Roseobacteraceae</taxon>
        <taxon>Sulfitobacter</taxon>
    </lineage>
</organism>
<feature type="chain" id="PRO_5019157957" evidence="1">
    <location>
        <begin position="18"/>
        <end position="537"/>
    </location>
</feature>
<evidence type="ECO:0000313" key="5">
    <source>
        <dbReference type="Proteomes" id="UP000284407"/>
    </source>
</evidence>
<protein>
    <submittedName>
        <fullName evidence="4">Uncharacterized protein (TIGR02231 family)</fullName>
    </submittedName>
</protein>
<dbReference type="Pfam" id="PF13598">
    <property type="entry name" value="DUF4139"/>
    <property type="match status" value="1"/>
</dbReference>
<dbReference type="STRING" id="1443111.Z949_3879"/>
<feature type="domain" description="DUF4140" evidence="3">
    <location>
        <begin position="29"/>
        <end position="120"/>
    </location>
</feature>
<accession>A0A420DSM5</accession>
<name>A0A420DSM5_9RHOB</name>
<dbReference type="InterPro" id="IPR037291">
    <property type="entry name" value="DUF4139"/>
</dbReference>
<dbReference type="PANTHER" id="PTHR31005:SF8">
    <property type="entry name" value="DUF4139 DOMAIN-CONTAINING PROTEIN"/>
    <property type="match status" value="1"/>
</dbReference>
<evidence type="ECO:0000313" key="4">
    <source>
        <dbReference type="EMBL" id="RKE97255.1"/>
    </source>
</evidence>
<reference evidence="4 5" key="1">
    <citation type="submission" date="2018-09" db="EMBL/GenBank/DDBJ databases">
        <title>Genomic Encyclopedia of Archaeal and Bacterial Type Strains, Phase II (KMG-II): from individual species to whole genera.</title>
        <authorList>
            <person name="Goeker M."/>
        </authorList>
    </citation>
    <scope>NUCLEOTIDE SEQUENCE [LARGE SCALE GENOMIC DNA]</scope>
    <source>
        <strain evidence="4 5">DSM 11458</strain>
    </source>
</reference>